<organism evidence="2 3">
    <name type="scientific">Platanthera zijinensis</name>
    <dbReference type="NCBI Taxonomy" id="2320716"/>
    <lineage>
        <taxon>Eukaryota</taxon>
        <taxon>Viridiplantae</taxon>
        <taxon>Streptophyta</taxon>
        <taxon>Embryophyta</taxon>
        <taxon>Tracheophyta</taxon>
        <taxon>Spermatophyta</taxon>
        <taxon>Magnoliopsida</taxon>
        <taxon>Liliopsida</taxon>
        <taxon>Asparagales</taxon>
        <taxon>Orchidaceae</taxon>
        <taxon>Orchidoideae</taxon>
        <taxon>Orchideae</taxon>
        <taxon>Orchidinae</taxon>
        <taxon>Platanthera</taxon>
    </lineage>
</organism>
<dbReference type="Pfam" id="PF02493">
    <property type="entry name" value="MORN"/>
    <property type="match status" value="2"/>
</dbReference>
<proteinExistence type="predicted"/>
<protein>
    <submittedName>
        <fullName evidence="2">Uncharacterized protein</fullName>
    </submittedName>
</protein>
<evidence type="ECO:0000313" key="2">
    <source>
        <dbReference type="EMBL" id="KAK8945082.1"/>
    </source>
</evidence>
<keyword evidence="3" id="KW-1185">Reference proteome</keyword>
<dbReference type="Gene3D" id="2.20.110.10">
    <property type="entry name" value="Histone H3 K4-specific methyltransferase SET7/9 N-terminal domain"/>
    <property type="match status" value="1"/>
</dbReference>
<dbReference type="InterPro" id="IPR003409">
    <property type="entry name" value="MORN"/>
</dbReference>
<evidence type="ECO:0000256" key="1">
    <source>
        <dbReference type="ARBA" id="ARBA00022737"/>
    </source>
</evidence>
<gene>
    <name evidence="2" type="ORF">KSP39_PZI008091</name>
</gene>
<sequence>MHGFGVYHFADGKCYEGSWHKGKREGLGMCSSTNGASLSGRWANGVLEISTSPKPFPGASFAVNHTRVLDAVQDARAAAERAYNVPRVDDRVNRAVVAADNAANAAAIAGSKAVQTEKRDHGVEYLHDFPMQIV</sequence>
<dbReference type="Proteomes" id="UP001418222">
    <property type="component" value="Unassembled WGS sequence"/>
</dbReference>
<dbReference type="GO" id="GO:0016020">
    <property type="term" value="C:membrane"/>
    <property type="evidence" value="ECO:0007669"/>
    <property type="project" value="UniProtKB-ARBA"/>
</dbReference>
<dbReference type="EMBL" id="JBBWWQ010000006">
    <property type="protein sequence ID" value="KAK8945082.1"/>
    <property type="molecule type" value="Genomic_DNA"/>
</dbReference>
<keyword evidence="1" id="KW-0677">Repeat</keyword>
<accession>A0AAP0G980</accession>
<evidence type="ECO:0000313" key="3">
    <source>
        <dbReference type="Proteomes" id="UP001418222"/>
    </source>
</evidence>
<dbReference type="SUPFAM" id="SSF82185">
    <property type="entry name" value="Histone H3 K4-specific methyltransferase SET7/9 N-terminal domain"/>
    <property type="match status" value="1"/>
</dbReference>
<reference evidence="2 3" key="1">
    <citation type="journal article" date="2022" name="Nat. Plants">
        <title>Genomes of leafy and leafless Platanthera orchids illuminate the evolution of mycoheterotrophy.</title>
        <authorList>
            <person name="Li M.H."/>
            <person name="Liu K.W."/>
            <person name="Li Z."/>
            <person name="Lu H.C."/>
            <person name="Ye Q.L."/>
            <person name="Zhang D."/>
            <person name="Wang J.Y."/>
            <person name="Li Y.F."/>
            <person name="Zhong Z.M."/>
            <person name="Liu X."/>
            <person name="Yu X."/>
            <person name="Liu D.K."/>
            <person name="Tu X.D."/>
            <person name="Liu B."/>
            <person name="Hao Y."/>
            <person name="Liao X.Y."/>
            <person name="Jiang Y.T."/>
            <person name="Sun W.H."/>
            <person name="Chen J."/>
            <person name="Chen Y.Q."/>
            <person name="Ai Y."/>
            <person name="Zhai J.W."/>
            <person name="Wu S.S."/>
            <person name="Zhou Z."/>
            <person name="Hsiao Y.Y."/>
            <person name="Wu W.L."/>
            <person name="Chen Y.Y."/>
            <person name="Lin Y.F."/>
            <person name="Hsu J.L."/>
            <person name="Li C.Y."/>
            <person name="Wang Z.W."/>
            <person name="Zhao X."/>
            <person name="Zhong W.Y."/>
            <person name="Ma X.K."/>
            <person name="Ma L."/>
            <person name="Huang J."/>
            <person name="Chen G.Z."/>
            <person name="Huang M.Z."/>
            <person name="Huang L."/>
            <person name="Peng D.H."/>
            <person name="Luo Y.B."/>
            <person name="Zou S.Q."/>
            <person name="Chen S.P."/>
            <person name="Lan S."/>
            <person name="Tsai W.C."/>
            <person name="Van de Peer Y."/>
            <person name="Liu Z.J."/>
        </authorList>
    </citation>
    <scope>NUCLEOTIDE SEQUENCE [LARGE SCALE GENOMIC DNA]</scope>
    <source>
        <strain evidence="2">Lor287</strain>
    </source>
</reference>
<name>A0AAP0G980_9ASPA</name>
<dbReference type="AlphaFoldDB" id="A0AAP0G980"/>
<comment type="caution">
    <text evidence="2">The sequence shown here is derived from an EMBL/GenBank/DDBJ whole genome shotgun (WGS) entry which is preliminary data.</text>
</comment>